<dbReference type="EMBL" id="CAKAEH010001237">
    <property type="protein sequence ID" value="CAG9533288.1"/>
    <property type="molecule type" value="Genomic_DNA"/>
</dbReference>
<gene>
    <name evidence="3" type="ORF">CJOHNSTONI_LOCUS3530</name>
</gene>
<dbReference type="AlphaFoldDB" id="A0A8J2M460"/>
<comment type="caution">
    <text evidence="3">The sequence shown here is derived from an EMBL/GenBank/DDBJ whole genome shotgun (WGS) entry which is preliminary data.</text>
</comment>
<dbReference type="OrthoDB" id="5820020at2759"/>
<feature type="coiled-coil region" evidence="1">
    <location>
        <begin position="98"/>
        <end position="172"/>
    </location>
</feature>
<keyword evidence="1" id="KW-0175">Coiled coil</keyword>
<evidence type="ECO:0000313" key="3">
    <source>
        <dbReference type="EMBL" id="CAG9533288.1"/>
    </source>
</evidence>
<reference evidence="3" key="1">
    <citation type="submission" date="2021-09" db="EMBL/GenBank/DDBJ databases">
        <authorList>
            <consortium name="Pathogen Informatics"/>
        </authorList>
    </citation>
    <scope>NUCLEOTIDE SEQUENCE</scope>
</reference>
<protein>
    <submittedName>
        <fullName evidence="3">Uncharacterized protein</fullName>
    </submittedName>
</protein>
<name>A0A8J2M460_9BILA</name>
<proteinExistence type="predicted"/>
<feature type="compositionally biased region" description="Basic and acidic residues" evidence="2">
    <location>
        <begin position="457"/>
        <end position="477"/>
    </location>
</feature>
<sequence length="581" mass="68289">MGDLVRNALRTTGIDEEVEQLIANAIIQSWNENCLKSVNSRPATERKLREKANEPNLAKVRIIAEYLWNRLKQIYNVKLETWKRNEEKTIEEMMTRLRHEYRENLLLKQKQLEELAERKDDEYKNKEDFLREDIRMTFENKKLECERAWREIEIAQKELRFQKELLDNARANFQLKKDNELCLIEQERCSLEQIKDGLKIREKSLDQGLQEAIKKAREKDRAEIAQMIFEWNEKEAVLSKKYGIIWDKICEISSGQQFSAEETERLNSLQEKVIQQQKKLAETKQALCDTLHKQRKTNEDLERIKKEREKLFETNQKLMGKLERRNATISSLKKQLKLLEESAALRINELKFQHKLAIDKLQALSMELHRYHFNALEKFKRPNSHPTTPVTARMTITDSMSSSTLTESSFEQNFRDRMKVLNFTKQKLDFALEKLRERSHSQSLDYIHSIPLSHAETNEFEKPASRNSPNHEVEQFPRDPSIIKTNSTHGKMTGIESATHPSPKNVEKNAEVAVTSNSSGKHTIDPLMAQYMKMIHDQREKVEPLLERTLKTEDAEIPEESFVIEAGERPDTPNTPSDFDW</sequence>
<feature type="compositionally biased region" description="Polar residues" evidence="2">
    <location>
        <begin position="572"/>
        <end position="581"/>
    </location>
</feature>
<feature type="region of interest" description="Disordered" evidence="2">
    <location>
        <begin position="457"/>
        <end position="484"/>
    </location>
</feature>
<evidence type="ECO:0000313" key="4">
    <source>
        <dbReference type="Proteomes" id="UP000746747"/>
    </source>
</evidence>
<accession>A0A8J2M460</accession>
<dbReference type="Proteomes" id="UP000746747">
    <property type="component" value="Unassembled WGS sequence"/>
</dbReference>
<feature type="region of interest" description="Disordered" evidence="2">
    <location>
        <begin position="550"/>
        <end position="581"/>
    </location>
</feature>
<evidence type="ECO:0000256" key="2">
    <source>
        <dbReference type="SAM" id="MobiDB-lite"/>
    </source>
</evidence>
<keyword evidence="4" id="KW-1185">Reference proteome</keyword>
<organism evidence="3 4">
    <name type="scientific">Cercopithifilaria johnstoni</name>
    <dbReference type="NCBI Taxonomy" id="2874296"/>
    <lineage>
        <taxon>Eukaryota</taxon>
        <taxon>Metazoa</taxon>
        <taxon>Ecdysozoa</taxon>
        <taxon>Nematoda</taxon>
        <taxon>Chromadorea</taxon>
        <taxon>Rhabditida</taxon>
        <taxon>Spirurina</taxon>
        <taxon>Spiruromorpha</taxon>
        <taxon>Filarioidea</taxon>
        <taxon>Onchocercidae</taxon>
        <taxon>Cercopithifilaria</taxon>
    </lineage>
</organism>
<feature type="coiled-coil region" evidence="1">
    <location>
        <begin position="259"/>
        <end position="342"/>
    </location>
</feature>
<evidence type="ECO:0000256" key="1">
    <source>
        <dbReference type="SAM" id="Coils"/>
    </source>
</evidence>